<dbReference type="RefSeq" id="WP_157295232.1">
    <property type="nucleotide sequence ID" value="NZ_JBIAZU010000001.1"/>
</dbReference>
<gene>
    <name evidence="3" type="ORF">ACFY35_06940</name>
</gene>
<proteinExistence type="predicted"/>
<feature type="compositionally biased region" description="Low complexity" evidence="1">
    <location>
        <begin position="33"/>
        <end position="49"/>
    </location>
</feature>
<comment type="caution">
    <text evidence="3">The sequence shown here is derived from an EMBL/GenBank/DDBJ whole genome shotgun (WGS) entry which is preliminary data.</text>
</comment>
<protein>
    <submittedName>
        <fullName evidence="3">Uncharacterized protein</fullName>
    </submittedName>
</protein>
<sequence length="312" mass="33299">MPLISRLVATAAVLSVLPLAACSLSADDKAAEKPGAPAPAASAQAKPSQPFDILEGGKVGLIEAAETRLEFACMAKAGFPQNQDVGLPETVDPFAGLTIDAASLGPTTEQQARDEGFGQDQPAERPALVSSDKNYDAAAERCADQSWKALGADARQTVYAYYDLTNQFAGYRHELDTRLPSSLGTGLYDCITGKGYKVPDRDKFVKSPNPRTLGVPFGQLDTAAGTDWAPKRKPGTVEVGPAVPARHYRPTAAESDLAVAWFHCRQQAKMLDAYLTAARPVQQSYVDRYESQITELNAKVDALAREVGGATR</sequence>
<feature type="region of interest" description="Disordered" evidence="1">
    <location>
        <begin position="107"/>
        <end position="132"/>
    </location>
</feature>
<accession>A0ABW6W8X3</accession>
<dbReference type="EMBL" id="JBIAZU010000001">
    <property type="protein sequence ID" value="MFF5289154.1"/>
    <property type="molecule type" value="Genomic_DNA"/>
</dbReference>
<reference evidence="3 4" key="1">
    <citation type="submission" date="2024-10" db="EMBL/GenBank/DDBJ databases">
        <title>The Natural Products Discovery Center: Release of the First 8490 Sequenced Strains for Exploring Actinobacteria Biosynthetic Diversity.</title>
        <authorList>
            <person name="Kalkreuter E."/>
            <person name="Kautsar S.A."/>
            <person name="Yang D."/>
            <person name="Bader C.D."/>
            <person name="Teijaro C.N."/>
            <person name="Fluegel L."/>
            <person name="Davis C.M."/>
            <person name="Simpson J.R."/>
            <person name="Lauterbach L."/>
            <person name="Steele A.D."/>
            <person name="Gui C."/>
            <person name="Meng S."/>
            <person name="Li G."/>
            <person name="Viehrig K."/>
            <person name="Ye F."/>
            <person name="Su P."/>
            <person name="Kiefer A.F."/>
            <person name="Nichols A."/>
            <person name="Cepeda A.J."/>
            <person name="Yan W."/>
            <person name="Fan B."/>
            <person name="Jiang Y."/>
            <person name="Adhikari A."/>
            <person name="Zheng C.-J."/>
            <person name="Schuster L."/>
            <person name="Cowan T.M."/>
            <person name="Smanski M.J."/>
            <person name="Chevrette M.G."/>
            <person name="De Carvalho L.P.S."/>
            <person name="Shen B."/>
        </authorList>
    </citation>
    <scope>NUCLEOTIDE SEQUENCE [LARGE SCALE GENOMIC DNA]</scope>
    <source>
        <strain evidence="3 4">NPDC000087</strain>
    </source>
</reference>
<evidence type="ECO:0000256" key="1">
    <source>
        <dbReference type="SAM" id="MobiDB-lite"/>
    </source>
</evidence>
<dbReference type="Proteomes" id="UP001602245">
    <property type="component" value="Unassembled WGS sequence"/>
</dbReference>
<feature type="region of interest" description="Disordered" evidence="1">
    <location>
        <begin position="29"/>
        <end position="49"/>
    </location>
</feature>
<evidence type="ECO:0000313" key="4">
    <source>
        <dbReference type="Proteomes" id="UP001602245"/>
    </source>
</evidence>
<evidence type="ECO:0000313" key="3">
    <source>
        <dbReference type="EMBL" id="MFF5289154.1"/>
    </source>
</evidence>
<keyword evidence="2" id="KW-0732">Signal</keyword>
<name>A0ABW6W8X3_9ACTN</name>
<organism evidence="3 4">
    <name type="scientific">Paractinoplanes globisporus</name>
    <dbReference type="NCBI Taxonomy" id="113565"/>
    <lineage>
        <taxon>Bacteria</taxon>
        <taxon>Bacillati</taxon>
        <taxon>Actinomycetota</taxon>
        <taxon>Actinomycetes</taxon>
        <taxon>Micromonosporales</taxon>
        <taxon>Micromonosporaceae</taxon>
        <taxon>Paractinoplanes</taxon>
    </lineage>
</organism>
<keyword evidence="4" id="KW-1185">Reference proteome</keyword>
<evidence type="ECO:0000256" key="2">
    <source>
        <dbReference type="SAM" id="SignalP"/>
    </source>
</evidence>
<feature type="signal peptide" evidence="2">
    <location>
        <begin position="1"/>
        <end position="26"/>
    </location>
</feature>
<feature type="chain" id="PRO_5046441378" evidence="2">
    <location>
        <begin position="27"/>
        <end position="312"/>
    </location>
</feature>